<organism evidence="1 2">
    <name type="scientific">Glomerella acutata</name>
    <name type="common">Colletotrichum acutatum</name>
    <dbReference type="NCBI Taxonomy" id="27357"/>
    <lineage>
        <taxon>Eukaryota</taxon>
        <taxon>Fungi</taxon>
        <taxon>Dikarya</taxon>
        <taxon>Ascomycota</taxon>
        <taxon>Pezizomycotina</taxon>
        <taxon>Sordariomycetes</taxon>
        <taxon>Hypocreomycetidae</taxon>
        <taxon>Glomerellales</taxon>
        <taxon>Glomerellaceae</taxon>
        <taxon>Colletotrichum</taxon>
        <taxon>Colletotrichum acutatum species complex</taxon>
    </lineage>
</organism>
<gene>
    <name evidence="1" type="ORF">BDZ83DRAFT_414201</name>
</gene>
<proteinExistence type="predicted"/>
<sequence>MLSPIRVEPDRWPSGPKPQEAGNLFQIAFDESLSGFGMYLYTQVLGLTREAVDALISEMRKESRKKSNCHSYEVQLYTEKSHKPTRPHVGLRVDRDCVWCVTHIFRGLESGQNPRIRAWDREPPLRPMFGVVPREGLRTGFPGGKGILKLA</sequence>
<name>A0AAD8XCK0_GLOAC</name>
<evidence type="ECO:0000313" key="1">
    <source>
        <dbReference type="EMBL" id="KAK1722729.1"/>
    </source>
</evidence>
<dbReference type="Proteomes" id="UP001244207">
    <property type="component" value="Unassembled WGS sequence"/>
</dbReference>
<dbReference type="RefSeq" id="XP_060362784.1">
    <property type="nucleotide sequence ID" value="XM_060502935.1"/>
</dbReference>
<dbReference type="EMBL" id="JAHMHS010000075">
    <property type="protein sequence ID" value="KAK1722729.1"/>
    <property type="molecule type" value="Genomic_DNA"/>
</dbReference>
<evidence type="ECO:0000313" key="2">
    <source>
        <dbReference type="Proteomes" id="UP001244207"/>
    </source>
</evidence>
<keyword evidence="2" id="KW-1185">Reference proteome</keyword>
<accession>A0AAD8XCK0</accession>
<reference evidence="1" key="1">
    <citation type="submission" date="2021-12" db="EMBL/GenBank/DDBJ databases">
        <title>Comparative genomics, transcriptomics and evolutionary studies reveal genomic signatures of adaptation to plant cell wall in hemibiotrophic fungi.</title>
        <authorList>
            <consortium name="DOE Joint Genome Institute"/>
            <person name="Baroncelli R."/>
            <person name="Diaz J.F."/>
            <person name="Benocci T."/>
            <person name="Peng M."/>
            <person name="Battaglia E."/>
            <person name="Haridas S."/>
            <person name="Andreopoulos W."/>
            <person name="Labutti K."/>
            <person name="Pangilinan J."/>
            <person name="Floch G.L."/>
            <person name="Makela M.R."/>
            <person name="Henrissat B."/>
            <person name="Grigoriev I.V."/>
            <person name="Crouch J.A."/>
            <person name="De Vries R.P."/>
            <person name="Sukno S.A."/>
            <person name="Thon M.R."/>
        </authorList>
    </citation>
    <scope>NUCLEOTIDE SEQUENCE</scope>
    <source>
        <strain evidence="1">CBS 112980</strain>
    </source>
</reference>
<comment type="caution">
    <text evidence="1">The sequence shown here is derived from an EMBL/GenBank/DDBJ whole genome shotgun (WGS) entry which is preliminary data.</text>
</comment>
<dbReference type="AlphaFoldDB" id="A0AAD8XCK0"/>
<dbReference type="GeneID" id="85386834"/>
<protein>
    <submittedName>
        <fullName evidence="1">Uncharacterized protein</fullName>
    </submittedName>
</protein>